<evidence type="ECO:0000313" key="2">
    <source>
        <dbReference type="EnsemblMetazoa" id="AMEC013057-PA"/>
    </source>
</evidence>
<feature type="region of interest" description="Disordered" evidence="1">
    <location>
        <begin position="1"/>
        <end position="24"/>
    </location>
</feature>
<accession>A0A182U344</accession>
<protein>
    <submittedName>
        <fullName evidence="2">Uncharacterized protein</fullName>
    </submittedName>
</protein>
<dbReference type="VEuPathDB" id="VectorBase:AMEC013057"/>
<feature type="compositionally biased region" description="Pro residues" evidence="1">
    <location>
        <begin position="175"/>
        <end position="184"/>
    </location>
</feature>
<sequence>MERPNPANGSLSAPSIPLLTPATTRSMSGGQMIILDSPPRNYPSASSLHLTARAPLVAPPRPETSLGSKLTVVPCGGAPARAGTVALPHRTRHMSIDTRDRRFLLEAGSSNAPYALSGTSFPAGHGNVVTVTSDASGRNVVQFGSSQQLYQTQQPSPPPPPVREIIVGRKESTFAPPPPPPPTPTSSSSPLGRTGPNPNADVYHHHQQPNLPMVNQIRFLNYIYFSVQLAELYIFRRIFRTRIFKRNSSFCGTRNVHSTNTFERTRHTHTHTHTHPRCVIERCFRRKVRESEKERSQMWEKPRNTAESLRPIRPPMVCMCVYVCVRYCQPH</sequence>
<evidence type="ECO:0000256" key="1">
    <source>
        <dbReference type="SAM" id="MobiDB-lite"/>
    </source>
</evidence>
<reference evidence="3" key="1">
    <citation type="submission" date="2014-01" db="EMBL/GenBank/DDBJ databases">
        <title>The Genome Sequence of Anopheles melas CM1001059_A (V2).</title>
        <authorList>
            <consortium name="The Broad Institute Genomics Platform"/>
            <person name="Neafsey D.E."/>
            <person name="Besansky N."/>
            <person name="Howell P."/>
            <person name="Walton C."/>
            <person name="Young S.K."/>
            <person name="Zeng Q."/>
            <person name="Gargeya S."/>
            <person name="Fitzgerald M."/>
            <person name="Haas B."/>
            <person name="Abouelleil A."/>
            <person name="Allen A.W."/>
            <person name="Alvarado L."/>
            <person name="Arachchi H.M."/>
            <person name="Berlin A.M."/>
            <person name="Chapman S.B."/>
            <person name="Gainer-Dewar J."/>
            <person name="Goldberg J."/>
            <person name="Griggs A."/>
            <person name="Gujja S."/>
            <person name="Hansen M."/>
            <person name="Howarth C."/>
            <person name="Imamovic A."/>
            <person name="Ireland A."/>
            <person name="Larimer J."/>
            <person name="McCowan C."/>
            <person name="Murphy C."/>
            <person name="Pearson M."/>
            <person name="Poon T.W."/>
            <person name="Priest M."/>
            <person name="Roberts A."/>
            <person name="Saif S."/>
            <person name="Shea T."/>
            <person name="Sisk P."/>
            <person name="Sykes S."/>
            <person name="Wortman J."/>
            <person name="Nusbaum C."/>
            <person name="Birren B."/>
        </authorList>
    </citation>
    <scope>NUCLEOTIDE SEQUENCE [LARGE SCALE GENOMIC DNA]</scope>
    <source>
        <strain evidence="3">CM1001059</strain>
    </source>
</reference>
<dbReference type="EnsemblMetazoa" id="AMEC013057-RA">
    <property type="protein sequence ID" value="AMEC013057-PA"/>
    <property type="gene ID" value="AMEC013057"/>
</dbReference>
<name>A0A182U344_9DIPT</name>
<keyword evidence="3" id="KW-1185">Reference proteome</keyword>
<dbReference type="AlphaFoldDB" id="A0A182U344"/>
<feature type="region of interest" description="Disordered" evidence="1">
    <location>
        <begin position="171"/>
        <end position="206"/>
    </location>
</feature>
<reference evidence="2" key="2">
    <citation type="submission" date="2020-05" db="UniProtKB">
        <authorList>
            <consortium name="EnsemblMetazoa"/>
        </authorList>
    </citation>
    <scope>IDENTIFICATION</scope>
    <source>
        <strain evidence="2">CM1001059</strain>
    </source>
</reference>
<dbReference type="Proteomes" id="UP000075902">
    <property type="component" value="Unassembled WGS sequence"/>
</dbReference>
<proteinExistence type="predicted"/>
<organism evidence="2 3">
    <name type="scientific">Anopheles melas</name>
    <dbReference type="NCBI Taxonomy" id="34690"/>
    <lineage>
        <taxon>Eukaryota</taxon>
        <taxon>Metazoa</taxon>
        <taxon>Ecdysozoa</taxon>
        <taxon>Arthropoda</taxon>
        <taxon>Hexapoda</taxon>
        <taxon>Insecta</taxon>
        <taxon>Pterygota</taxon>
        <taxon>Neoptera</taxon>
        <taxon>Endopterygota</taxon>
        <taxon>Diptera</taxon>
        <taxon>Nematocera</taxon>
        <taxon>Culicoidea</taxon>
        <taxon>Culicidae</taxon>
        <taxon>Anophelinae</taxon>
        <taxon>Anopheles</taxon>
    </lineage>
</organism>
<evidence type="ECO:0000313" key="3">
    <source>
        <dbReference type="Proteomes" id="UP000075902"/>
    </source>
</evidence>